<name>A0A8J6NU60_9BACT</name>
<evidence type="ECO:0000259" key="4">
    <source>
        <dbReference type="PROSITE" id="PS51866"/>
    </source>
</evidence>
<sequence>MNSKNNDTGSKERHVRTFPVPERTSHARIVAMANANRCLDAVQLGRLEQSFRDWAKDSPRSDVGLSRIRILLIFLLIRYTGARLNEVLALDPFRDIDFNRQSVVFGKAGAKMDRPYREVQIPQTLSVEIQTALNEPTFKKFLKNFFNVDPGHVRRKFYERAAACGFPKKLGAPDVIRKSRAVELMQNNMPLPVVQKILGHSTPNLAASYVEFSDDDIQQVAKFHLEKETCRKTSARNTFFGKIHAIQRGDIQAKVELVTIAGELVTTVITNDSLARLGLKAGSLISAEVKSPWVILQKSDAELECSAENRFRGTVERIMKGEVITEYVVRLFDGTQLCSVVSTESSQRLGLKENDPVWAIFNSFAVVLHLE</sequence>
<dbReference type="EMBL" id="JACNJH010000214">
    <property type="protein sequence ID" value="MBC8362740.1"/>
    <property type="molecule type" value="Genomic_DNA"/>
</dbReference>
<comment type="caution">
    <text evidence="6">The sequence shown here is derived from an EMBL/GenBank/DDBJ whole genome shotgun (WGS) entry which is preliminary data.</text>
</comment>
<dbReference type="Proteomes" id="UP000603434">
    <property type="component" value="Unassembled WGS sequence"/>
</dbReference>
<dbReference type="PROSITE" id="PS51898">
    <property type="entry name" value="TYR_RECOMBINASE"/>
    <property type="match status" value="1"/>
</dbReference>
<dbReference type="GO" id="GO:0015074">
    <property type="term" value="P:DNA integration"/>
    <property type="evidence" value="ECO:0007669"/>
    <property type="project" value="InterPro"/>
</dbReference>
<dbReference type="GO" id="GO:0015689">
    <property type="term" value="P:molybdate ion transport"/>
    <property type="evidence" value="ECO:0007669"/>
    <property type="project" value="InterPro"/>
</dbReference>
<evidence type="ECO:0000256" key="1">
    <source>
        <dbReference type="ARBA" id="ARBA00022505"/>
    </source>
</evidence>
<evidence type="ECO:0000313" key="7">
    <source>
        <dbReference type="Proteomes" id="UP000603434"/>
    </source>
</evidence>
<dbReference type="Gene3D" id="1.10.443.10">
    <property type="entry name" value="Intergrase catalytic core"/>
    <property type="match status" value="1"/>
</dbReference>
<dbReference type="InterPro" id="IPR004606">
    <property type="entry name" value="Mop_domain"/>
</dbReference>
<feature type="domain" description="Mop" evidence="4">
    <location>
        <begin position="232"/>
        <end position="298"/>
    </location>
</feature>
<dbReference type="InterPro" id="IPR002104">
    <property type="entry name" value="Integrase_catalytic"/>
</dbReference>
<evidence type="ECO:0000256" key="3">
    <source>
        <dbReference type="PROSITE-ProRule" id="PRU01213"/>
    </source>
</evidence>
<dbReference type="SUPFAM" id="SSF50331">
    <property type="entry name" value="MOP-like"/>
    <property type="match status" value="2"/>
</dbReference>
<protein>
    <submittedName>
        <fullName evidence="6">TOBE domain-containing protein</fullName>
    </submittedName>
</protein>
<dbReference type="InterPro" id="IPR008995">
    <property type="entry name" value="Mo/tungstate-bd_C_term_dom"/>
</dbReference>
<evidence type="ECO:0000313" key="6">
    <source>
        <dbReference type="EMBL" id="MBC8362740.1"/>
    </source>
</evidence>
<evidence type="ECO:0000256" key="2">
    <source>
        <dbReference type="ARBA" id="ARBA00023172"/>
    </source>
</evidence>
<dbReference type="NCBIfam" id="TIGR00638">
    <property type="entry name" value="Mop"/>
    <property type="match status" value="1"/>
</dbReference>
<dbReference type="CDD" id="cd00397">
    <property type="entry name" value="DNA_BRE_C"/>
    <property type="match status" value="1"/>
</dbReference>
<reference evidence="6 7" key="1">
    <citation type="submission" date="2020-08" db="EMBL/GenBank/DDBJ databases">
        <title>Bridging the membrane lipid divide: bacteria of the FCB group superphylum have the potential to synthesize archaeal ether lipids.</title>
        <authorList>
            <person name="Villanueva L."/>
            <person name="Von Meijenfeldt F.A.B."/>
            <person name="Westbye A.B."/>
            <person name="Yadav S."/>
            <person name="Hopmans E.C."/>
            <person name="Dutilh B.E."/>
            <person name="Sinninghe Damste J.S."/>
        </authorList>
    </citation>
    <scope>NUCLEOTIDE SEQUENCE [LARGE SCALE GENOMIC DNA]</scope>
    <source>
        <strain evidence="6">NIOZ-UU30</strain>
    </source>
</reference>
<keyword evidence="1 3" id="KW-0500">Molybdenum</keyword>
<evidence type="ECO:0000259" key="5">
    <source>
        <dbReference type="PROSITE" id="PS51898"/>
    </source>
</evidence>
<accession>A0A8J6NU60</accession>
<dbReference type="GO" id="GO:0006310">
    <property type="term" value="P:DNA recombination"/>
    <property type="evidence" value="ECO:0007669"/>
    <property type="project" value="UniProtKB-KW"/>
</dbReference>
<keyword evidence="2" id="KW-0233">DNA recombination</keyword>
<feature type="domain" description="Mop" evidence="4">
    <location>
        <begin position="304"/>
        <end position="370"/>
    </location>
</feature>
<dbReference type="Pfam" id="PF03459">
    <property type="entry name" value="TOBE"/>
    <property type="match status" value="2"/>
</dbReference>
<dbReference type="InterPro" id="IPR005116">
    <property type="entry name" value="Transp-assoc_OB_typ1"/>
</dbReference>
<dbReference type="Pfam" id="PF00589">
    <property type="entry name" value="Phage_integrase"/>
    <property type="match status" value="1"/>
</dbReference>
<dbReference type="PROSITE" id="PS51866">
    <property type="entry name" value="MOP"/>
    <property type="match status" value="2"/>
</dbReference>
<dbReference type="SUPFAM" id="SSF56349">
    <property type="entry name" value="DNA breaking-rejoining enzymes"/>
    <property type="match status" value="1"/>
</dbReference>
<dbReference type="AlphaFoldDB" id="A0A8J6NU60"/>
<proteinExistence type="predicted"/>
<feature type="domain" description="Tyr recombinase" evidence="5">
    <location>
        <begin position="37"/>
        <end position="222"/>
    </location>
</feature>
<organism evidence="6 7">
    <name type="scientific">Candidatus Desulfatibia profunda</name>
    <dbReference type="NCBI Taxonomy" id="2841695"/>
    <lineage>
        <taxon>Bacteria</taxon>
        <taxon>Pseudomonadati</taxon>
        <taxon>Thermodesulfobacteriota</taxon>
        <taxon>Desulfobacteria</taxon>
        <taxon>Desulfobacterales</taxon>
        <taxon>Desulfobacterales incertae sedis</taxon>
        <taxon>Candidatus Desulfatibia</taxon>
    </lineage>
</organism>
<dbReference type="InterPro" id="IPR013762">
    <property type="entry name" value="Integrase-like_cat_sf"/>
</dbReference>
<dbReference type="InterPro" id="IPR011010">
    <property type="entry name" value="DNA_brk_join_enz"/>
</dbReference>
<dbReference type="Gene3D" id="2.40.50.100">
    <property type="match status" value="2"/>
</dbReference>
<gene>
    <name evidence="6" type="ORF">H8E23_15250</name>
</gene>
<dbReference type="GO" id="GO:0003677">
    <property type="term" value="F:DNA binding"/>
    <property type="evidence" value="ECO:0007669"/>
    <property type="project" value="InterPro"/>
</dbReference>